<feature type="transmembrane region" description="Helical" evidence="1">
    <location>
        <begin position="190"/>
        <end position="210"/>
    </location>
</feature>
<sequence length="387" mass="43463">MFRTSPKQLLALGVLGVCLLWGVAYLNGMFDNLDTVLETGLLLDGRVLRTVYTHNVLLDNRLKLLTAFYEALTNGLSSGPRILFFDVNYVVACTNVWVFIESRRRGVRNFFLRHAVIAIILWNANGAAIFQPPYFYFIARSKAVSRDPTIPLNEAIALFITTIPTLVAPLLLFVPAWLNYSTWDHHGFIAMFHGTPILIVIIFMVGIISLRPRHGWVSKKDVKNANVDKPWIVASYVTAGTIAAIVHLYTIISSVTTTDPDATFARLFIPSPGKTNLFPAWFPNSSPTLPALPPKYNEIMEQFHLFSQFDWIVVTLSCIVFVHYLLSRAEEDDDRKKDSRKEMSVVEMRELAYLILGTLAVGPGAAGSFALAVRESRIRERTVDKAQ</sequence>
<organism evidence="2 3">
    <name type="scientific">Emydomyces testavorans</name>
    <dbReference type="NCBI Taxonomy" id="2070801"/>
    <lineage>
        <taxon>Eukaryota</taxon>
        <taxon>Fungi</taxon>
        <taxon>Dikarya</taxon>
        <taxon>Ascomycota</taxon>
        <taxon>Pezizomycotina</taxon>
        <taxon>Eurotiomycetes</taxon>
        <taxon>Eurotiomycetidae</taxon>
        <taxon>Onygenales</taxon>
        <taxon>Nannizziopsiaceae</taxon>
        <taxon>Emydomyces</taxon>
    </lineage>
</organism>
<protein>
    <submittedName>
        <fullName evidence="2">Uncharacterized protein</fullName>
    </submittedName>
</protein>
<feature type="transmembrane region" description="Helical" evidence="1">
    <location>
        <begin position="309"/>
        <end position="326"/>
    </location>
</feature>
<evidence type="ECO:0000256" key="1">
    <source>
        <dbReference type="SAM" id="Phobius"/>
    </source>
</evidence>
<evidence type="ECO:0000313" key="2">
    <source>
        <dbReference type="EMBL" id="WEW58625.1"/>
    </source>
</evidence>
<dbReference type="AlphaFoldDB" id="A0AAF0DKH8"/>
<dbReference type="Proteomes" id="UP001219355">
    <property type="component" value="Chromosome 2"/>
</dbReference>
<keyword evidence="1" id="KW-1133">Transmembrane helix</keyword>
<name>A0AAF0DKH8_9EURO</name>
<feature type="transmembrane region" description="Helical" evidence="1">
    <location>
        <begin position="230"/>
        <end position="252"/>
    </location>
</feature>
<accession>A0AAF0DKH8</accession>
<keyword evidence="1" id="KW-0812">Transmembrane</keyword>
<feature type="transmembrane region" description="Helical" evidence="1">
    <location>
        <begin position="112"/>
        <end position="135"/>
    </location>
</feature>
<feature type="transmembrane region" description="Helical" evidence="1">
    <location>
        <begin position="351"/>
        <end position="373"/>
    </location>
</feature>
<proteinExistence type="predicted"/>
<keyword evidence="1" id="KW-0472">Membrane</keyword>
<dbReference type="EMBL" id="CP120628">
    <property type="protein sequence ID" value="WEW58625.1"/>
    <property type="molecule type" value="Genomic_DNA"/>
</dbReference>
<keyword evidence="3" id="KW-1185">Reference proteome</keyword>
<gene>
    <name evidence="2" type="ORF">PRK78_004093</name>
</gene>
<feature type="transmembrane region" description="Helical" evidence="1">
    <location>
        <begin position="155"/>
        <end position="178"/>
    </location>
</feature>
<evidence type="ECO:0000313" key="3">
    <source>
        <dbReference type="Proteomes" id="UP001219355"/>
    </source>
</evidence>
<reference evidence="2" key="1">
    <citation type="submission" date="2023-03" db="EMBL/GenBank/DDBJ databases">
        <title>Emydomyces testavorans Genome Sequence.</title>
        <authorList>
            <person name="Hoyer L."/>
        </authorList>
    </citation>
    <scope>NUCLEOTIDE SEQUENCE</scope>
    <source>
        <strain evidence="2">16-2883</strain>
    </source>
</reference>